<evidence type="ECO:0000313" key="1">
    <source>
        <dbReference type="Proteomes" id="UP000887566"/>
    </source>
</evidence>
<reference evidence="2" key="1">
    <citation type="submission" date="2022-11" db="UniProtKB">
        <authorList>
            <consortium name="WormBaseParasite"/>
        </authorList>
    </citation>
    <scope>IDENTIFICATION</scope>
</reference>
<keyword evidence="1" id="KW-1185">Reference proteome</keyword>
<dbReference type="Proteomes" id="UP000887566">
    <property type="component" value="Unplaced"/>
</dbReference>
<accession>A0A914UYE3</accession>
<proteinExistence type="predicted"/>
<evidence type="ECO:0000313" key="2">
    <source>
        <dbReference type="WBParaSite" id="PSAMB.scaffold13629size2187.g35584.t1"/>
    </source>
</evidence>
<dbReference type="AlphaFoldDB" id="A0A914UYE3"/>
<protein>
    <submittedName>
        <fullName evidence="2">Uncharacterized protein</fullName>
    </submittedName>
</protein>
<dbReference type="WBParaSite" id="PSAMB.scaffold13629size2187.g35584.t1">
    <property type="protein sequence ID" value="PSAMB.scaffold13629size2187.g35584.t1"/>
    <property type="gene ID" value="PSAMB.scaffold13629size2187.g35584"/>
</dbReference>
<organism evidence="1 2">
    <name type="scientific">Plectus sambesii</name>
    <dbReference type="NCBI Taxonomy" id="2011161"/>
    <lineage>
        <taxon>Eukaryota</taxon>
        <taxon>Metazoa</taxon>
        <taxon>Ecdysozoa</taxon>
        <taxon>Nematoda</taxon>
        <taxon>Chromadorea</taxon>
        <taxon>Plectida</taxon>
        <taxon>Plectina</taxon>
        <taxon>Plectoidea</taxon>
        <taxon>Plectidae</taxon>
        <taxon>Plectus</taxon>
    </lineage>
</organism>
<sequence>MAEEDGSELKLVHALEKFSRQSAEHRSGDGEEVDHIALQAVFHKRLDELCSVLIERHTTTASGRRLSAKQIADKVAASNEFKLAKQQLLEECSTAVNELLATNERDVAQVASVDELNSIASSSEPTWFAASLAQSMVIPGTRDVRRVATTLTQRDADPE</sequence>
<name>A0A914UYE3_9BILA</name>